<keyword evidence="2" id="KW-1185">Reference proteome</keyword>
<dbReference type="InterPro" id="IPR013320">
    <property type="entry name" value="ConA-like_dom_sf"/>
</dbReference>
<dbReference type="Gene3D" id="2.60.120.200">
    <property type="match status" value="1"/>
</dbReference>
<dbReference type="RefSeq" id="WP_203924831.1">
    <property type="nucleotide sequence ID" value="NZ_BONZ01000132.1"/>
</dbReference>
<protein>
    <recommendedName>
        <fullName evidence="3">LamG-like jellyroll fold domain-containing protein</fullName>
    </recommendedName>
</protein>
<dbReference type="EMBL" id="BONZ01000132">
    <property type="protein sequence ID" value="GIH21447.1"/>
    <property type="molecule type" value="Genomic_DNA"/>
</dbReference>
<evidence type="ECO:0000313" key="2">
    <source>
        <dbReference type="Proteomes" id="UP000642748"/>
    </source>
</evidence>
<comment type="caution">
    <text evidence="1">The sequence shown here is derived from an EMBL/GenBank/DDBJ whole genome shotgun (WGS) entry which is preliminary data.</text>
</comment>
<gene>
    <name evidence="1" type="ORF">Raf01_96190</name>
</gene>
<name>A0A8J3VW72_9ACTN</name>
<accession>A0A8J3VW72</accession>
<proteinExistence type="predicted"/>
<dbReference type="SUPFAM" id="SSF49899">
    <property type="entry name" value="Concanavalin A-like lectins/glucanases"/>
    <property type="match status" value="1"/>
</dbReference>
<organism evidence="1 2">
    <name type="scientific">Rugosimonospora africana</name>
    <dbReference type="NCBI Taxonomy" id="556532"/>
    <lineage>
        <taxon>Bacteria</taxon>
        <taxon>Bacillati</taxon>
        <taxon>Actinomycetota</taxon>
        <taxon>Actinomycetes</taxon>
        <taxon>Micromonosporales</taxon>
        <taxon>Micromonosporaceae</taxon>
        <taxon>Rugosimonospora</taxon>
    </lineage>
</organism>
<dbReference type="Pfam" id="PF13385">
    <property type="entry name" value="Laminin_G_3"/>
    <property type="match status" value="1"/>
</dbReference>
<evidence type="ECO:0008006" key="3">
    <source>
        <dbReference type="Google" id="ProtNLM"/>
    </source>
</evidence>
<sequence length="1663" mass="171446">MSTTQGGDVAATTGSPAADVLAALRDWLSAHSSDGTLQLTDDVLGFPLLQPLFGNPALPIGNPRIDLTKPDTIGIAGTVDLLGTSGVTAEISLGSDLSGVTAGLSLTAGDAGPVRLSGILTGLVGAGTTLPPEVPDLGFTGLSFTATPQSGAFSGDATCQIPFRLPFGGDGLQVGTVGLHLEHTADAPATVGVRLDLASAGTLTVTDGFQVSSFALSFHHDDGWGLSGTLSAELLGDDFDLSAALEETATRREFSFTTTAVAAAPVDLAGAGSLGLGSLSVAVVRSLDNTTPEPAAVRLDPQAAYSWSVSAAGHLDLLDQAIVLDGTLTLAGEPGALSLALRPGTDGTGAEVAVSLPGAESVVAHLGLDSLGISRTTADGTSTWTVSAEAVVWFDGLPAGLGTVLPSHRDGELTGTLQLTTGAEAGVVFSVDPVLPVQPFHLPDLQVPGLFTLDLSQARSAVEVGRLEVRWARGGGLDVAADLGIGIPAELNQIFGTGHDVFVVYDETNPDTLQRLALAATTGGSTGSGGPSLSLHPLTSPFTGLILTPVTPDNDDRQATVVVPEVGTFSFVVPSIGVSGDTFSARAAFQREGPLTLPLAPLKWLLRALELQRVNAFIPDHLPLDDVNLYDAVTGLDADGLAGMILTALAQVPGLPQPDETALRDALRTIAATAERLPDRLKPYLDFHVPDAISVDLRVSAEGALLGGVSVNGPGDAPATRTNSVPLRFLLPGLSVTGPLLTGIELWNLQVGEILGGAALLVRADLNVDQFDLLPLAALLALPGTPAGLPDPQQLTRRLIAEQVTLLVVPAALVAAPVFFTDLGVEYRGVEGADLGAHLSFPEPTLDVAGALALYRQFKDFFTSSTAPLDETQFAQQSLDLQLTAGPAYLQLPAYLGGQTYGSRTATSSVSALGSLAHLLNGLKTLRLDELLQALPDDLLHAATTGQPVTLGPLSFSAGYDVATPTGPRPGEVMQRGIEVALHGTADLAGLAGIASGLSICSTTGTDLRMAFVVDAALAGGAVTLELGGSVISPAPGAASGGGVLQFSDSAARLSTPGPVWTPHAFSVEWWMYPTGLANYNQFISGNDVWGSFVFHSTASGEVYCGTDVATRFTPADLPAGTVELNTWQHFAFTYQDGIAILFKNGIQLALKTGMATTAPWTGMRLGIPVQGSQVQGRIAELRVWDHLRPIQEVQASLRQRLTGSEHGLVGYWPLNEGTGTVVHDLGPSGFDGTTTSTSWLPPGADAPPLDPPATGSELVRISGTSTGWLLRGQPYQRQFLSGSVVIDPSRVSLTGKLDLFGDNVVGLKVKGNVAGDITGSTSPGGGSPSFNLSGNGEVDLAGLTLATADVTVTQDALTVSGSWLGRFAFKLGLDSTMSHPRLHGSASGNLMVNPSFGPVWTQLPNGSSVKLADGFNQALIVSLALDLTADEVSGTSLSGKASFTVGTQNFTVSVDLSKVPTTLDALAQQVAQAALTVGTGVFMALFSTAEAWVEGMGRKAFAWAEGQLDQIGETLNHYFQQTPAQIAGLLKSSNYEIDQITQALTGLFGNDHTGLIGTLTGTGFSLNQACNSLASVLDPTGSPYDKARIALQALAYHYSALDQINVLHSFLPDVGSLGTAMKLLNDVSQFDPTSIITAAVNSAYQVTYNAALNAAKAIGLHL</sequence>
<evidence type="ECO:0000313" key="1">
    <source>
        <dbReference type="EMBL" id="GIH21447.1"/>
    </source>
</evidence>
<dbReference type="Proteomes" id="UP000642748">
    <property type="component" value="Unassembled WGS sequence"/>
</dbReference>
<reference evidence="1" key="1">
    <citation type="submission" date="2021-01" db="EMBL/GenBank/DDBJ databases">
        <title>Whole genome shotgun sequence of Rugosimonospora africana NBRC 104875.</title>
        <authorList>
            <person name="Komaki H."/>
            <person name="Tamura T."/>
        </authorList>
    </citation>
    <scope>NUCLEOTIDE SEQUENCE</scope>
    <source>
        <strain evidence="1">NBRC 104875</strain>
    </source>
</reference>